<keyword evidence="3 5" id="KW-1133">Transmembrane helix</keyword>
<feature type="transmembrane region" description="Helical" evidence="5">
    <location>
        <begin position="198"/>
        <end position="216"/>
    </location>
</feature>
<dbReference type="Pfam" id="PF01699">
    <property type="entry name" value="Na_Ca_ex"/>
    <property type="match status" value="2"/>
</dbReference>
<dbReference type="Proteomes" id="UP000199628">
    <property type="component" value="Unassembled WGS sequence"/>
</dbReference>
<evidence type="ECO:0000256" key="4">
    <source>
        <dbReference type="ARBA" id="ARBA00023136"/>
    </source>
</evidence>
<organism evidence="7 8">
    <name type="scientific">Ruegeria marina</name>
    <dbReference type="NCBI Taxonomy" id="639004"/>
    <lineage>
        <taxon>Bacteria</taxon>
        <taxon>Pseudomonadati</taxon>
        <taxon>Pseudomonadota</taxon>
        <taxon>Alphaproteobacteria</taxon>
        <taxon>Rhodobacterales</taxon>
        <taxon>Roseobacteraceae</taxon>
        <taxon>Ruegeria</taxon>
    </lineage>
</organism>
<dbReference type="Gene3D" id="1.20.1420.30">
    <property type="entry name" value="NCX, central ion-binding region"/>
    <property type="match status" value="1"/>
</dbReference>
<dbReference type="STRING" id="639004.SAMN04488239_107178"/>
<feature type="domain" description="Sodium/calcium exchanger membrane region" evidence="6">
    <location>
        <begin position="13"/>
        <end position="157"/>
    </location>
</feature>
<dbReference type="OrthoDB" id="153124at2"/>
<dbReference type="EMBL" id="FMZV01000007">
    <property type="protein sequence ID" value="SDD45774.1"/>
    <property type="molecule type" value="Genomic_DNA"/>
</dbReference>
<feature type="transmembrane region" description="Helical" evidence="5">
    <location>
        <begin position="139"/>
        <end position="161"/>
    </location>
</feature>
<keyword evidence="8" id="KW-1185">Reference proteome</keyword>
<comment type="subcellular location">
    <subcellularLocation>
        <location evidence="1">Membrane</location>
        <topology evidence="1">Multi-pass membrane protein</topology>
    </subcellularLocation>
</comment>
<feature type="transmembrane region" description="Helical" evidence="5">
    <location>
        <begin position="80"/>
        <end position="100"/>
    </location>
</feature>
<evidence type="ECO:0000256" key="3">
    <source>
        <dbReference type="ARBA" id="ARBA00022989"/>
    </source>
</evidence>
<evidence type="ECO:0000259" key="6">
    <source>
        <dbReference type="Pfam" id="PF01699"/>
    </source>
</evidence>
<dbReference type="InterPro" id="IPR044880">
    <property type="entry name" value="NCX_ion-bd_dom_sf"/>
</dbReference>
<proteinExistence type="predicted"/>
<keyword evidence="2 5" id="KW-0812">Transmembrane</keyword>
<feature type="transmembrane region" description="Helical" evidence="5">
    <location>
        <begin position="263"/>
        <end position="281"/>
    </location>
</feature>
<feature type="transmembrane region" description="Helical" evidence="5">
    <location>
        <begin position="43"/>
        <end position="60"/>
    </location>
</feature>
<dbReference type="AlphaFoldDB" id="A0A1G6UX02"/>
<dbReference type="RefSeq" id="WP_093031625.1">
    <property type="nucleotide sequence ID" value="NZ_FMZV01000007.1"/>
</dbReference>
<feature type="transmembrane region" description="Helical" evidence="5">
    <location>
        <begin position="228"/>
        <end position="251"/>
    </location>
</feature>
<evidence type="ECO:0000256" key="5">
    <source>
        <dbReference type="SAM" id="Phobius"/>
    </source>
</evidence>
<evidence type="ECO:0000256" key="1">
    <source>
        <dbReference type="ARBA" id="ARBA00004141"/>
    </source>
</evidence>
<feature type="transmembrane region" description="Helical" evidence="5">
    <location>
        <begin position="325"/>
        <end position="344"/>
    </location>
</feature>
<evidence type="ECO:0000313" key="8">
    <source>
        <dbReference type="Proteomes" id="UP000199628"/>
    </source>
</evidence>
<gene>
    <name evidence="7" type="ORF">SAMN04488239_107178</name>
</gene>
<name>A0A1G6UX02_9RHOB</name>
<keyword evidence="4 5" id="KW-0472">Membrane</keyword>
<feature type="transmembrane region" description="Helical" evidence="5">
    <location>
        <begin position="293"/>
        <end position="313"/>
    </location>
</feature>
<protein>
    <submittedName>
        <fullName evidence="7">Cation:H+ antiporter</fullName>
    </submittedName>
</protein>
<dbReference type="InterPro" id="IPR004837">
    <property type="entry name" value="NaCa_Exmemb"/>
</dbReference>
<accession>A0A1G6UX02</accession>
<evidence type="ECO:0000256" key="2">
    <source>
        <dbReference type="ARBA" id="ARBA00022692"/>
    </source>
</evidence>
<evidence type="ECO:0000313" key="7">
    <source>
        <dbReference type="EMBL" id="SDD45774.1"/>
    </source>
</evidence>
<feature type="transmembrane region" description="Helical" evidence="5">
    <location>
        <begin position="12"/>
        <end position="31"/>
    </location>
</feature>
<feature type="domain" description="Sodium/calcium exchanger membrane region" evidence="6">
    <location>
        <begin position="198"/>
        <end position="338"/>
    </location>
</feature>
<dbReference type="GO" id="GO:0016020">
    <property type="term" value="C:membrane"/>
    <property type="evidence" value="ECO:0007669"/>
    <property type="project" value="UniProtKB-SubCell"/>
</dbReference>
<feature type="transmembrane region" description="Helical" evidence="5">
    <location>
        <begin position="112"/>
        <end position="133"/>
    </location>
</feature>
<dbReference type="GO" id="GO:0055085">
    <property type="term" value="P:transmembrane transport"/>
    <property type="evidence" value="ECO:0007669"/>
    <property type="project" value="InterPro"/>
</dbReference>
<sequence length="345" mass="35568">MIEIGLLPLPGNIAAFIVASAIIWWAGQALAQAADAISEKTGLGSLLLGTLVLGGITSLPEVAVSVSAGFTGAAKLGVNNLLGSIALQIVVLALGDWILGRRALSFVTGKPVVLLQGLFGAVLLVAVAVAVVVGDHAFAGAGLWTFGLFGATVLLLWIVFLEERNDRSGWRPTDLPSKRDIPGKTAIPLSISAASRRIVLCAALILAAGYGVARIGDAIAHQSGLGGSFVGATFLGLTTSLPEISSLVAAVRLRRFAMAFGNIFGTNILTVAILFLTDIAYPDEPILNQVGSFASVAALLGATVTLLYVSGLVERRDTTIGRLGIDSWAVLVVYAAGVGLLYTIR</sequence>
<reference evidence="8" key="1">
    <citation type="submission" date="2016-10" db="EMBL/GenBank/DDBJ databases">
        <authorList>
            <person name="Varghese N."/>
            <person name="Submissions S."/>
        </authorList>
    </citation>
    <scope>NUCLEOTIDE SEQUENCE [LARGE SCALE GENOMIC DNA]</scope>
    <source>
        <strain evidence="8">CGMCC 1.9108</strain>
    </source>
</reference>